<dbReference type="EMBL" id="FN650140">
    <property type="protein sequence ID" value="CBJ10482.1"/>
    <property type="molecule type" value="Genomic_DNA"/>
</dbReference>
<accession>D3HNL9</accession>
<protein>
    <submittedName>
        <fullName evidence="1">Uncharacterized protein</fullName>
    </submittedName>
</protein>
<evidence type="ECO:0000313" key="2">
    <source>
        <dbReference type="Proteomes" id="UP000001060"/>
    </source>
</evidence>
<dbReference type="HOGENOM" id="CLU_2479522_0_0_6"/>
<keyword evidence="2" id="KW-1185">Reference proteome</keyword>
<dbReference type="Proteomes" id="UP000001060">
    <property type="component" value="Chromosome"/>
</dbReference>
<dbReference type="KEGG" id="llo:LLO_4003"/>
<reference evidence="1 2" key="1">
    <citation type="journal article" date="2010" name="PLoS Genet.">
        <title>Analysis of the Legionella longbeachae genome and transcriptome uncovers unique strategies to cause Legionnaires' disease.</title>
        <authorList>
            <person name="Cazalet C."/>
            <person name="Gomez-Valero L."/>
            <person name="Rusniok C."/>
            <person name="Lomma M."/>
            <person name="Dervins-Ravault D."/>
            <person name="Newton H."/>
            <person name="Sansom F."/>
            <person name="Jarraud S."/>
            <person name="Zidane N."/>
            <person name="Ma L."/>
            <person name="Bouchier C."/>
            <person name="Etienne J."/>
            <person name="Hartland E."/>
            <person name="Buchrieser C."/>
        </authorList>
    </citation>
    <scope>NUCLEOTIDE SEQUENCE [LARGE SCALE GENOMIC DNA]</scope>
    <source>
        <strain evidence="1 2">NSW150</strain>
    </source>
</reference>
<dbReference type="AlphaFoldDB" id="D3HNL9"/>
<dbReference type="STRING" id="661367.LLO_4003"/>
<proteinExistence type="predicted"/>
<sequence length="87" mass="10473">MLRIHYTYRALCAASEIEVHSNKLLYFNMYLLDFRFVWELAEEYLVTEEAYLCGFRGTDKFSFNLLKISNNFFNLIYCKWFLSLASL</sequence>
<organism evidence="1 2">
    <name type="scientific">Legionella longbeachae serogroup 1 (strain NSW150)</name>
    <dbReference type="NCBI Taxonomy" id="661367"/>
    <lineage>
        <taxon>Bacteria</taxon>
        <taxon>Pseudomonadati</taxon>
        <taxon>Pseudomonadota</taxon>
        <taxon>Gammaproteobacteria</taxon>
        <taxon>Legionellales</taxon>
        <taxon>Legionellaceae</taxon>
        <taxon>Legionella</taxon>
    </lineage>
</organism>
<name>D3HNL9_LEGLN</name>
<gene>
    <name evidence="1" type="ordered locus">LLO_4003</name>
</gene>
<evidence type="ECO:0000313" key="1">
    <source>
        <dbReference type="EMBL" id="CBJ10482.1"/>
    </source>
</evidence>